<evidence type="ECO:0000313" key="7">
    <source>
        <dbReference type="EMBL" id="JAG42036.1"/>
    </source>
</evidence>
<evidence type="ECO:0000313" key="10">
    <source>
        <dbReference type="EMBL" id="JAQ01064.1"/>
    </source>
</evidence>
<evidence type="ECO:0000313" key="12">
    <source>
        <dbReference type="EMBL" id="JAQ12254.1"/>
    </source>
</evidence>
<dbReference type="EMBL" id="GBHO01001571">
    <property type="protein sequence ID" value="JAG42033.1"/>
    <property type="molecule type" value="Transcribed_RNA"/>
</dbReference>
<dbReference type="EMBL" id="GDHC01006375">
    <property type="protein sequence ID" value="JAQ12254.1"/>
    <property type="molecule type" value="Transcribed_RNA"/>
</dbReference>
<dbReference type="InterPro" id="IPR002413">
    <property type="entry name" value="V5_allergen-like"/>
</dbReference>
<dbReference type="SMART" id="SM00198">
    <property type="entry name" value="SCP"/>
    <property type="match status" value="1"/>
</dbReference>
<feature type="chain" id="PRO_5007390251" evidence="1">
    <location>
        <begin position="19"/>
        <end position="212"/>
    </location>
</feature>
<dbReference type="EMBL" id="GBHO01001570">
    <property type="protein sequence ID" value="JAG42034.1"/>
    <property type="molecule type" value="Transcribed_RNA"/>
</dbReference>
<dbReference type="Gene3D" id="3.40.33.10">
    <property type="entry name" value="CAP"/>
    <property type="match status" value="1"/>
</dbReference>
<reference evidence="5" key="1">
    <citation type="journal article" date="2014" name="PLoS ONE">
        <title>Transcriptome-Based Identification of ABC Transporters in the Western Tarnished Plant Bug Lygus hesperus.</title>
        <authorList>
            <person name="Hull J.J."/>
            <person name="Chaney K."/>
            <person name="Geib S.M."/>
            <person name="Fabrick J.A."/>
            <person name="Brent C.S."/>
            <person name="Walsh D."/>
            <person name="Lavine L.C."/>
        </authorList>
    </citation>
    <scope>NUCLEOTIDE SEQUENCE</scope>
</reference>
<dbReference type="EMBL" id="GDHC01017565">
    <property type="protein sequence ID" value="JAQ01064.1"/>
    <property type="molecule type" value="Transcribed_RNA"/>
</dbReference>
<evidence type="ECO:0000313" key="6">
    <source>
        <dbReference type="EMBL" id="JAG42035.1"/>
    </source>
</evidence>
<dbReference type="PANTHER" id="PTHR10334">
    <property type="entry name" value="CYSTEINE-RICH SECRETORY PROTEIN-RELATED"/>
    <property type="match status" value="1"/>
</dbReference>
<dbReference type="PROSITE" id="PS01010">
    <property type="entry name" value="CRISP_2"/>
    <property type="match status" value="1"/>
</dbReference>
<dbReference type="AlphaFoldDB" id="A0A0A9ZC82"/>
<accession>A0A0A9ZC82</accession>
<dbReference type="EMBL" id="GBHO01001572">
    <property type="protein sequence ID" value="JAG42032.1"/>
    <property type="molecule type" value="Transcribed_RNA"/>
</dbReference>
<evidence type="ECO:0000313" key="8">
    <source>
        <dbReference type="EMBL" id="JAG42037.1"/>
    </source>
</evidence>
<keyword evidence="1" id="KW-0732">Signal</keyword>
<evidence type="ECO:0000313" key="9">
    <source>
        <dbReference type="EMBL" id="JAP99627.1"/>
    </source>
</evidence>
<dbReference type="PROSITE" id="PS01009">
    <property type="entry name" value="CRISP_1"/>
    <property type="match status" value="1"/>
</dbReference>
<dbReference type="EMBL" id="GBHO01001567">
    <property type="protein sequence ID" value="JAG42037.1"/>
    <property type="molecule type" value="Transcribed_RNA"/>
</dbReference>
<organism evidence="5">
    <name type="scientific">Lygus hesperus</name>
    <name type="common">Western plant bug</name>
    <dbReference type="NCBI Taxonomy" id="30085"/>
    <lineage>
        <taxon>Eukaryota</taxon>
        <taxon>Metazoa</taxon>
        <taxon>Ecdysozoa</taxon>
        <taxon>Arthropoda</taxon>
        <taxon>Hexapoda</taxon>
        <taxon>Insecta</taxon>
        <taxon>Pterygota</taxon>
        <taxon>Neoptera</taxon>
        <taxon>Paraneoptera</taxon>
        <taxon>Hemiptera</taxon>
        <taxon>Heteroptera</taxon>
        <taxon>Panheteroptera</taxon>
        <taxon>Cimicomorpha</taxon>
        <taxon>Miridae</taxon>
        <taxon>Mirini</taxon>
        <taxon>Lygus</taxon>
    </lineage>
</organism>
<dbReference type="CDD" id="cd05380">
    <property type="entry name" value="CAP_euk"/>
    <property type="match status" value="1"/>
</dbReference>
<protein>
    <submittedName>
        <fullName evidence="5">Venom allergen 5</fullName>
    </submittedName>
</protein>
<gene>
    <name evidence="5" type="primary">VA5_4</name>
    <name evidence="7" type="synonym">VA5_1</name>
    <name evidence="12" type="synonym">VA5_10</name>
    <name evidence="11" type="synonym">VA5_16</name>
    <name evidence="8" type="synonym">VA5_2</name>
    <name evidence="9" type="synonym">VA5_26</name>
    <name evidence="3" type="synonym">VA5_3</name>
    <name evidence="4" type="synonym">VA5_32</name>
    <name evidence="10" type="synonym">VA5_34</name>
    <name evidence="6" type="synonym">VA5_5</name>
    <name evidence="3" type="ORF">CM83_38450</name>
    <name evidence="4" type="ORF">CM83_38451</name>
    <name evidence="5" type="ORF">CM83_38452</name>
    <name evidence="6" type="ORF">CM83_38453</name>
    <name evidence="7" type="ORF">CM83_38454</name>
    <name evidence="8" type="ORF">CM83_38455</name>
    <name evidence="10" type="ORF">g.52827</name>
    <name evidence="12" type="ORF">g.52828</name>
    <name evidence="11" type="ORF">g.52829</name>
    <name evidence="9" type="ORF">g.52830</name>
</gene>
<dbReference type="EMBL" id="GBHO01001569">
    <property type="protein sequence ID" value="JAG42035.1"/>
    <property type="molecule type" value="Transcribed_RNA"/>
</dbReference>
<dbReference type="PROSITE" id="PS51257">
    <property type="entry name" value="PROKAR_LIPOPROTEIN"/>
    <property type="match status" value="1"/>
</dbReference>
<dbReference type="PRINTS" id="PR00837">
    <property type="entry name" value="V5TPXLIKE"/>
</dbReference>
<dbReference type="PRINTS" id="PR00838">
    <property type="entry name" value="V5ALLERGEN"/>
</dbReference>
<evidence type="ECO:0000313" key="5">
    <source>
        <dbReference type="EMBL" id="JAG42034.1"/>
    </source>
</evidence>
<evidence type="ECO:0000313" key="3">
    <source>
        <dbReference type="EMBL" id="JAG42032.1"/>
    </source>
</evidence>
<evidence type="ECO:0000259" key="2">
    <source>
        <dbReference type="SMART" id="SM00198"/>
    </source>
</evidence>
<proteinExistence type="predicted"/>
<evidence type="ECO:0000313" key="4">
    <source>
        <dbReference type="EMBL" id="JAG42033.1"/>
    </source>
</evidence>
<name>A0A0A9ZC82_LYGHE</name>
<feature type="signal peptide" evidence="1">
    <location>
        <begin position="1"/>
        <end position="18"/>
    </location>
</feature>
<dbReference type="EMBL" id="GBHO01001568">
    <property type="protein sequence ID" value="JAG42036.1"/>
    <property type="molecule type" value="Transcribed_RNA"/>
</dbReference>
<reference evidence="9" key="3">
    <citation type="journal article" date="2016" name="Gigascience">
        <title>De novo construction of an expanded transcriptome assembly for the western tarnished plant bug, Lygus hesperus.</title>
        <authorList>
            <person name="Tassone E.E."/>
            <person name="Geib S.M."/>
            <person name="Hall B."/>
            <person name="Fabrick J.A."/>
            <person name="Brent C.S."/>
            <person name="Hull J.J."/>
        </authorList>
    </citation>
    <scope>NUCLEOTIDE SEQUENCE</scope>
</reference>
<reference evidence="5" key="2">
    <citation type="submission" date="2014-07" db="EMBL/GenBank/DDBJ databases">
        <authorList>
            <person name="Hull J."/>
        </authorList>
    </citation>
    <scope>NUCLEOTIDE SEQUENCE</scope>
</reference>
<dbReference type="InterPro" id="IPR035940">
    <property type="entry name" value="CAP_sf"/>
</dbReference>
<dbReference type="InterPro" id="IPR001283">
    <property type="entry name" value="CRISP-related"/>
</dbReference>
<dbReference type="InterPro" id="IPR014044">
    <property type="entry name" value="CAP_dom"/>
</dbReference>
<evidence type="ECO:0000256" key="1">
    <source>
        <dbReference type="SAM" id="SignalP"/>
    </source>
</evidence>
<evidence type="ECO:0000313" key="11">
    <source>
        <dbReference type="EMBL" id="JAQ08367.1"/>
    </source>
</evidence>
<dbReference type="InterPro" id="IPR018244">
    <property type="entry name" value="Allrgn_V5/Tpx1_CS"/>
</dbReference>
<dbReference type="Pfam" id="PF00188">
    <property type="entry name" value="CAP"/>
    <property type="match status" value="1"/>
</dbReference>
<dbReference type="SUPFAM" id="SSF55797">
    <property type="entry name" value="PR-1-like"/>
    <property type="match status" value="1"/>
</dbReference>
<dbReference type="EMBL" id="GDHC01019001">
    <property type="protein sequence ID" value="JAP99627.1"/>
    <property type="molecule type" value="Transcribed_RNA"/>
</dbReference>
<sequence>MARLSIALFLSLLALSVACRNGAKLLRKSLNAQQRTKIVELHNQMRNKVASGGVPSQSKAQNMREMVWDNEMAQRAQSWADNCVFEHDSNRKDSKGKYFGQNLVVTWAQKDPGSPNIEKMIDTWFNEVYEHGYTGGYNSKTGHYSQLIWADSNKVGCGLTSYLDTNKLYSDLLVCNYSPAGNVIGQQAYVKGSRNCSKFNLSNSKKFNSLCA</sequence>
<dbReference type="EMBL" id="GDHC01010262">
    <property type="protein sequence ID" value="JAQ08367.1"/>
    <property type="molecule type" value="Transcribed_RNA"/>
</dbReference>
<feature type="domain" description="SCP" evidence="2">
    <location>
        <begin position="33"/>
        <end position="185"/>
    </location>
</feature>
<dbReference type="GO" id="GO:0005576">
    <property type="term" value="C:extracellular region"/>
    <property type="evidence" value="ECO:0007669"/>
    <property type="project" value="UniProtKB-SubCell"/>
</dbReference>